<dbReference type="RefSeq" id="WP_171111949.1">
    <property type="nucleotide sequence ID" value="NZ_CP053096.1"/>
</dbReference>
<keyword evidence="3" id="KW-0677">Repeat</keyword>
<protein>
    <submittedName>
        <fullName evidence="7">Variable surface lipoprotein</fullName>
    </submittedName>
</protein>
<dbReference type="AlphaFoldDB" id="A0A6M4JGI7"/>
<evidence type="ECO:0000313" key="8">
    <source>
        <dbReference type="Proteomes" id="UP000500686"/>
    </source>
</evidence>
<dbReference type="PROSITE" id="PS51257">
    <property type="entry name" value="PROKAR_LIPOPROTEIN"/>
    <property type="match status" value="1"/>
</dbReference>
<evidence type="ECO:0000256" key="2">
    <source>
        <dbReference type="ARBA" id="ARBA00022729"/>
    </source>
</evidence>
<dbReference type="InterPro" id="IPR009975">
    <property type="entry name" value="P30"/>
</dbReference>
<proteinExistence type="predicted"/>
<feature type="chain" id="PRO_5027075687" evidence="6">
    <location>
        <begin position="24"/>
        <end position="202"/>
    </location>
</feature>
<keyword evidence="2 6" id="KW-0732">Signal</keyword>
<dbReference type="InterPro" id="IPR049890">
    <property type="entry name" value="VlpA-F-like_signal"/>
</dbReference>
<dbReference type="NCBIfam" id="NF033817">
    <property type="entry name" value="Mplas_variab_LP"/>
    <property type="match status" value="1"/>
</dbReference>
<organism evidence="7 8">
    <name type="scientific">Mycoplasma miroungigenitalium</name>
    <dbReference type="NCBI Taxonomy" id="754515"/>
    <lineage>
        <taxon>Bacteria</taxon>
        <taxon>Bacillati</taxon>
        <taxon>Mycoplasmatota</taxon>
        <taxon>Mollicutes</taxon>
        <taxon>Mycoplasmataceae</taxon>
        <taxon>Mycoplasma</taxon>
    </lineage>
</organism>
<dbReference type="KEGG" id="mmir:HLA87_03380"/>
<evidence type="ECO:0000256" key="3">
    <source>
        <dbReference type="ARBA" id="ARBA00022737"/>
    </source>
</evidence>
<evidence type="ECO:0000256" key="6">
    <source>
        <dbReference type="SAM" id="SignalP"/>
    </source>
</evidence>
<name>A0A6M4JGI7_9MOLU</name>
<keyword evidence="4" id="KW-0564">Palmitate</keyword>
<sequence>MKRKLFLMLGGVAASMTAIPAMAASCAKKETHKNKDEDKTTTQLVTMLEENKKAKDEPVDKKSSAQYQDMSDIDLTTFKLTIVEPLTEDNIGEHNHNKQVFINTFKGETKIIGKSTGKSIGKSTGKPWEGPTIATMILPDKISLVNADKPLYFNKKDNSAKGSGFITVVKDTNGYLAKFRLFKYDKGGNHKVSTAVYSMYIK</sequence>
<evidence type="ECO:0000256" key="4">
    <source>
        <dbReference type="ARBA" id="ARBA00023139"/>
    </source>
</evidence>
<evidence type="ECO:0000256" key="5">
    <source>
        <dbReference type="ARBA" id="ARBA00023288"/>
    </source>
</evidence>
<gene>
    <name evidence="7" type="ORF">HLA87_03380</name>
</gene>
<keyword evidence="5 7" id="KW-0449">Lipoprotein</keyword>
<comment type="subcellular location">
    <subcellularLocation>
        <location evidence="1">Cell membrane</location>
        <topology evidence="1">Lipid-anchor</topology>
    </subcellularLocation>
</comment>
<accession>A0A6M4JGI7</accession>
<dbReference type="Pfam" id="PF07390">
    <property type="entry name" value="P30"/>
    <property type="match status" value="1"/>
</dbReference>
<evidence type="ECO:0000313" key="7">
    <source>
        <dbReference type="EMBL" id="QJR43801.1"/>
    </source>
</evidence>
<feature type="signal peptide" evidence="6">
    <location>
        <begin position="1"/>
        <end position="23"/>
    </location>
</feature>
<dbReference type="EMBL" id="CP053096">
    <property type="protein sequence ID" value="QJR43801.1"/>
    <property type="molecule type" value="Genomic_DNA"/>
</dbReference>
<dbReference type="GO" id="GO:0005886">
    <property type="term" value="C:plasma membrane"/>
    <property type="evidence" value="ECO:0007669"/>
    <property type="project" value="UniProtKB-SubCell"/>
</dbReference>
<evidence type="ECO:0000256" key="1">
    <source>
        <dbReference type="ARBA" id="ARBA00004193"/>
    </source>
</evidence>
<dbReference type="Proteomes" id="UP000500686">
    <property type="component" value="Chromosome"/>
</dbReference>
<reference evidence="7 8" key="1">
    <citation type="submission" date="2020-05" db="EMBL/GenBank/DDBJ databases">
        <title>Novel Mycoplasma species detected in Mirounga angustirostris (northern elephant seal) from the USA.</title>
        <authorList>
            <person name="Volokhov D.V."/>
        </authorList>
    </citation>
    <scope>NUCLEOTIDE SEQUENCE [LARGE SCALE GENOMIC DNA]</scope>
    <source>
        <strain evidence="7 8">Mirounga ES2806-GEN</strain>
    </source>
</reference>
<keyword evidence="8" id="KW-1185">Reference proteome</keyword>